<keyword evidence="2" id="KW-0687">Ribonucleoprotein</keyword>
<dbReference type="InterPro" id="IPR010562">
    <property type="entry name" value="Haemolymph_juvenile_hormone-bd"/>
</dbReference>
<reference evidence="2" key="1">
    <citation type="submission" date="2021-07" db="EMBL/GenBank/DDBJ databases">
        <authorList>
            <person name="Catto M.A."/>
            <person name="Jacobson A."/>
            <person name="Kennedy G."/>
            <person name="Labadie P."/>
            <person name="Hunt B.G."/>
            <person name="Srinivasan R."/>
        </authorList>
    </citation>
    <scope>NUCLEOTIDE SEQUENCE</scope>
    <source>
        <strain evidence="2">PL_HMW_Pooled</strain>
        <tissue evidence="2">Head</tissue>
    </source>
</reference>
<dbReference type="PANTHER" id="PTHR11008:SF9">
    <property type="entry name" value="PROTEIN TAKEOUT-LIKE PROTEIN"/>
    <property type="match status" value="1"/>
</dbReference>
<keyword evidence="2" id="KW-0689">Ribosomal protein</keyword>
<dbReference type="PANTHER" id="PTHR11008">
    <property type="entry name" value="PROTEIN TAKEOUT-LIKE PROTEIN"/>
    <property type="match status" value="1"/>
</dbReference>
<protein>
    <submittedName>
        <fullName evidence="2">50S ribosomal protein L16</fullName>
    </submittedName>
</protein>
<dbReference type="GO" id="GO:0005840">
    <property type="term" value="C:ribosome"/>
    <property type="evidence" value="ECO:0007669"/>
    <property type="project" value="UniProtKB-KW"/>
</dbReference>
<dbReference type="AlphaFoldDB" id="A0AAE1LW17"/>
<keyword evidence="3" id="KW-1185">Reference proteome</keyword>
<dbReference type="EMBL" id="JAHWGI010001430">
    <property type="protein sequence ID" value="KAK3931852.1"/>
    <property type="molecule type" value="Genomic_DNA"/>
</dbReference>
<dbReference type="Proteomes" id="UP001219518">
    <property type="component" value="Unassembled WGS sequence"/>
</dbReference>
<organism evidence="2 3">
    <name type="scientific">Frankliniella fusca</name>
    <dbReference type="NCBI Taxonomy" id="407009"/>
    <lineage>
        <taxon>Eukaryota</taxon>
        <taxon>Metazoa</taxon>
        <taxon>Ecdysozoa</taxon>
        <taxon>Arthropoda</taxon>
        <taxon>Hexapoda</taxon>
        <taxon>Insecta</taxon>
        <taxon>Pterygota</taxon>
        <taxon>Neoptera</taxon>
        <taxon>Paraneoptera</taxon>
        <taxon>Thysanoptera</taxon>
        <taxon>Terebrantia</taxon>
        <taxon>Thripoidea</taxon>
        <taxon>Thripidae</taxon>
        <taxon>Frankliniella</taxon>
    </lineage>
</organism>
<keyword evidence="1" id="KW-0732">Signal</keyword>
<name>A0AAE1LW17_9NEOP</name>
<sequence>MALSYCLIVAFLVTGPVVGIRCESHFERTVAGLKSPLSDRVLQLLEDFRVIMPHGRADLNIPVLDPAVIHKMPVEVKLPPFDMSAVATEVYVSGVSAFIIHKIEQIEGTNQLSVSIEVPEVDVNGHYEINGKVSIGIFDVNLSGGKGPVTLKMKGFKGTATADMIVNTDGSLNLNWIRFDTWKFDSIKAELENIVMAKYVNPLINKLIPLFLELNRGWINNWGQNVAKVVVNRYLDGIAGKQSVAAADSVPIQYPARIDKASDEVQVILDQLAIIVFTYQPRLV</sequence>
<feature type="signal peptide" evidence="1">
    <location>
        <begin position="1"/>
        <end position="19"/>
    </location>
</feature>
<gene>
    <name evidence="2" type="ORF">KUF71_009071</name>
</gene>
<comment type="caution">
    <text evidence="2">The sequence shown here is derived from an EMBL/GenBank/DDBJ whole genome shotgun (WGS) entry which is preliminary data.</text>
</comment>
<reference evidence="2" key="2">
    <citation type="journal article" date="2023" name="BMC Genomics">
        <title>Pest status, molecular evolution, and epigenetic factors derived from the genome assembly of Frankliniella fusca, a thysanopteran phytovirus vector.</title>
        <authorList>
            <person name="Catto M.A."/>
            <person name="Labadie P.E."/>
            <person name="Jacobson A.L."/>
            <person name="Kennedy G.G."/>
            <person name="Srinivasan R."/>
            <person name="Hunt B.G."/>
        </authorList>
    </citation>
    <scope>NUCLEOTIDE SEQUENCE</scope>
    <source>
        <strain evidence="2">PL_HMW_Pooled</strain>
    </source>
</reference>
<evidence type="ECO:0000313" key="2">
    <source>
        <dbReference type="EMBL" id="KAK3931852.1"/>
    </source>
</evidence>
<dbReference type="InterPro" id="IPR038606">
    <property type="entry name" value="To_sf"/>
</dbReference>
<proteinExistence type="predicted"/>
<accession>A0AAE1LW17</accession>
<feature type="chain" id="PRO_5042269684" evidence="1">
    <location>
        <begin position="20"/>
        <end position="284"/>
    </location>
</feature>
<dbReference type="SMART" id="SM00700">
    <property type="entry name" value="JHBP"/>
    <property type="match status" value="1"/>
</dbReference>
<evidence type="ECO:0000313" key="3">
    <source>
        <dbReference type="Proteomes" id="UP001219518"/>
    </source>
</evidence>
<evidence type="ECO:0000256" key="1">
    <source>
        <dbReference type="SAM" id="SignalP"/>
    </source>
</evidence>
<dbReference type="Gene3D" id="3.15.10.30">
    <property type="entry name" value="Haemolymph juvenile hormone binding protein"/>
    <property type="match status" value="1"/>
</dbReference>
<dbReference type="Pfam" id="PF06585">
    <property type="entry name" value="JHBP"/>
    <property type="match status" value="1"/>
</dbReference>